<dbReference type="PANTHER" id="PTHR13586:SF23">
    <property type="entry name" value="DECAPPING 5-LIKE PROTEIN-RELATED"/>
    <property type="match status" value="1"/>
</dbReference>
<dbReference type="InterPro" id="IPR047575">
    <property type="entry name" value="Sm"/>
</dbReference>
<dbReference type="InterPro" id="IPR025609">
    <property type="entry name" value="Lsm14-like_N"/>
</dbReference>
<feature type="domain" description="Sm" evidence="8">
    <location>
        <begin position="13"/>
        <end position="96"/>
    </location>
</feature>
<comment type="function">
    <text evidence="6">As a component of the decapping complex, involved in the degradation of mRNAs. Promotes P-body formation. Translational repressor.</text>
</comment>
<dbReference type="GO" id="GO:0003729">
    <property type="term" value="F:mRNA binding"/>
    <property type="evidence" value="ECO:0007669"/>
    <property type="project" value="TreeGrafter"/>
</dbReference>
<evidence type="ECO:0000256" key="3">
    <source>
        <dbReference type="ARBA" id="ARBA00022490"/>
    </source>
</evidence>
<dbReference type="SUPFAM" id="SSF50182">
    <property type="entry name" value="Sm-like ribonucleoproteins"/>
    <property type="match status" value="1"/>
</dbReference>
<proteinExistence type="inferred from homology"/>
<keyword evidence="4" id="KW-0678">Repressor</keyword>
<sequence length="411" mass="43255">MASNNGVTGSSSSSSNAGDSYVGSLISLISKYEIRYEGILYHLNVQDSIVGLNNVRSYGTEGRKKDGPQIPPSDKVYEYILFRGSDIKDLQVKSAPPAKVEEHILNDPAIIQSHHAGVASSSSPSASDSSNSLMDSREWQGTPALSRRAYSGSLSSCQSVTQVGESNLPHNTKNAASSVSTPLYWQGYNGTSISISPAPQNPSHLPSPSSQSSPLGMQNQMQALDINTSPVVGLINTTESITPVPSSNAPNLSYFNFPPPLGPGQCSTSLDIAYSSSIKPSVPLHAAYMTASRPSMSLFPSSPQTTNATEVQVNSNNGSEPILVHPPLSNAYPVSSLVGSTHSLFPPPPSFILDQFALSTSNVLPLTQEMSPDQKDLVGLTSISSSSSPAISAPASQEPLLPLPISANQWS</sequence>
<gene>
    <name evidence="9" type="ORF">HS088_TW15G00636</name>
</gene>
<dbReference type="PROSITE" id="PS52002">
    <property type="entry name" value="SM"/>
    <property type="match status" value="1"/>
</dbReference>
<evidence type="ECO:0000313" key="9">
    <source>
        <dbReference type="EMBL" id="KAF5735136.1"/>
    </source>
</evidence>
<feature type="region of interest" description="Disordered" evidence="7">
    <location>
        <begin position="299"/>
        <end position="318"/>
    </location>
</feature>
<feature type="compositionally biased region" description="Low complexity" evidence="7">
    <location>
        <begin position="120"/>
        <end position="134"/>
    </location>
</feature>
<dbReference type="Pfam" id="PF12701">
    <property type="entry name" value="LSM14"/>
    <property type="match status" value="1"/>
</dbReference>
<protein>
    <recommendedName>
        <fullName evidence="8">Sm domain-containing protein</fullName>
    </recommendedName>
</protein>
<dbReference type="InterPro" id="IPR010920">
    <property type="entry name" value="LSM_dom_sf"/>
</dbReference>
<comment type="caution">
    <text evidence="9">The sequence shown here is derived from an EMBL/GenBank/DDBJ whole genome shotgun (WGS) entry which is preliminary data.</text>
</comment>
<evidence type="ECO:0000256" key="4">
    <source>
        <dbReference type="ARBA" id="ARBA00022491"/>
    </source>
</evidence>
<feature type="region of interest" description="Disordered" evidence="7">
    <location>
        <begin position="195"/>
        <end position="216"/>
    </location>
</feature>
<dbReference type="PANTHER" id="PTHR13586">
    <property type="entry name" value="SCD6 PROTEIN-RELATED"/>
    <property type="match status" value="1"/>
</dbReference>
<accession>A0A7J7CMJ5</accession>
<feature type="region of interest" description="Disordered" evidence="7">
    <location>
        <begin position="379"/>
        <end position="398"/>
    </location>
</feature>
<comment type="similarity">
    <text evidence="2">Belongs to the LSM14 family.</text>
</comment>
<dbReference type="Gene3D" id="2.30.30.100">
    <property type="match status" value="1"/>
</dbReference>
<dbReference type="GO" id="GO:0000932">
    <property type="term" value="C:P-body"/>
    <property type="evidence" value="ECO:0007669"/>
    <property type="project" value="UniProtKB-SubCell"/>
</dbReference>
<dbReference type="EMBL" id="JAAARO010000015">
    <property type="protein sequence ID" value="KAF5735136.1"/>
    <property type="molecule type" value="Genomic_DNA"/>
</dbReference>
<evidence type="ECO:0000256" key="1">
    <source>
        <dbReference type="ARBA" id="ARBA00004201"/>
    </source>
</evidence>
<name>A0A7J7CMJ5_TRIWF</name>
<evidence type="ECO:0000256" key="7">
    <source>
        <dbReference type="SAM" id="MobiDB-lite"/>
    </source>
</evidence>
<dbReference type="GO" id="GO:0034063">
    <property type="term" value="P:stress granule assembly"/>
    <property type="evidence" value="ECO:0007669"/>
    <property type="project" value="TreeGrafter"/>
</dbReference>
<keyword evidence="10" id="KW-1185">Reference proteome</keyword>
<dbReference type="GO" id="GO:0006397">
    <property type="term" value="P:mRNA processing"/>
    <property type="evidence" value="ECO:0007669"/>
    <property type="project" value="UniProtKB-KW"/>
</dbReference>
<dbReference type="Proteomes" id="UP000593562">
    <property type="component" value="Unassembled WGS sequence"/>
</dbReference>
<evidence type="ECO:0000256" key="2">
    <source>
        <dbReference type="ARBA" id="ARBA00010415"/>
    </source>
</evidence>
<comment type="subcellular location">
    <subcellularLocation>
        <location evidence="1">Cytoplasm</location>
        <location evidence="1">P-body</location>
    </subcellularLocation>
</comment>
<organism evidence="9 10">
    <name type="scientific">Tripterygium wilfordii</name>
    <name type="common">Thunder God vine</name>
    <dbReference type="NCBI Taxonomy" id="458696"/>
    <lineage>
        <taxon>Eukaryota</taxon>
        <taxon>Viridiplantae</taxon>
        <taxon>Streptophyta</taxon>
        <taxon>Embryophyta</taxon>
        <taxon>Tracheophyta</taxon>
        <taxon>Spermatophyta</taxon>
        <taxon>Magnoliopsida</taxon>
        <taxon>eudicotyledons</taxon>
        <taxon>Gunneridae</taxon>
        <taxon>Pentapetalae</taxon>
        <taxon>rosids</taxon>
        <taxon>fabids</taxon>
        <taxon>Celastrales</taxon>
        <taxon>Celastraceae</taxon>
        <taxon>Tripterygium</taxon>
    </lineage>
</organism>
<dbReference type="InParanoid" id="A0A7J7CMJ5"/>
<dbReference type="FunFam" id="2.30.30.100:FF:000033">
    <property type="entry name" value="Trailer hitch, isoform C"/>
    <property type="match status" value="1"/>
</dbReference>
<dbReference type="AlphaFoldDB" id="A0A7J7CMJ5"/>
<evidence type="ECO:0000256" key="5">
    <source>
        <dbReference type="ARBA" id="ARBA00022664"/>
    </source>
</evidence>
<feature type="compositionally biased region" description="Low complexity" evidence="7">
    <location>
        <begin position="382"/>
        <end position="396"/>
    </location>
</feature>
<keyword evidence="3" id="KW-0963">Cytoplasm</keyword>
<evidence type="ECO:0000259" key="8">
    <source>
        <dbReference type="PROSITE" id="PS52002"/>
    </source>
</evidence>
<feature type="region of interest" description="Disordered" evidence="7">
    <location>
        <begin position="115"/>
        <end position="140"/>
    </location>
</feature>
<dbReference type="CDD" id="cd01736">
    <property type="entry name" value="LSm14_N"/>
    <property type="match status" value="1"/>
</dbReference>
<dbReference type="GO" id="GO:0033962">
    <property type="term" value="P:P-body assembly"/>
    <property type="evidence" value="ECO:0007669"/>
    <property type="project" value="TreeGrafter"/>
</dbReference>
<feature type="compositionally biased region" description="Low complexity" evidence="7">
    <location>
        <begin position="201"/>
        <end position="215"/>
    </location>
</feature>
<evidence type="ECO:0000256" key="6">
    <source>
        <dbReference type="ARBA" id="ARBA00059323"/>
    </source>
</evidence>
<reference evidence="9 10" key="1">
    <citation type="journal article" date="2020" name="Nat. Commun.">
        <title>Genome of Tripterygium wilfordii and identification of cytochrome P450 involved in triptolide biosynthesis.</title>
        <authorList>
            <person name="Tu L."/>
            <person name="Su P."/>
            <person name="Zhang Z."/>
            <person name="Gao L."/>
            <person name="Wang J."/>
            <person name="Hu T."/>
            <person name="Zhou J."/>
            <person name="Zhang Y."/>
            <person name="Zhao Y."/>
            <person name="Liu Y."/>
            <person name="Song Y."/>
            <person name="Tong Y."/>
            <person name="Lu Y."/>
            <person name="Yang J."/>
            <person name="Xu C."/>
            <person name="Jia M."/>
            <person name="Peters R.J."/>
            <person name="Huang L."/>
            <person name="Gao W."/>
        </authorList>
    </citation>
    <scope>NUCLEOTIDE SEQUENCE [LARGE SCALE GENOMIC DNA]</scope>
    <source>
        <strain evidence="10">cv. XIE 37</strain>
        <tissue evidence="9">Leaf</tissue>
    </source>
</reference>
<keyword evidence="5" id="KW-0507">mRNA processing</keyword>
<dbReference type="SMART" id="SM01271">
    <property type="entry name" value="LSM14"/>
    <property type="match status" value="1"/>
</dbReference>
<evidence type="ECO:0000313" key="10">
    <source>
        <dbReference type="Proteomes" id="UP000593562"/>
    </source>
</evidence>